<dbReference type="RefSeq" id="WP_166031358.1">
    <property type="nucleotide sequence ID" value="NZ_CP048877.1"/>
</dbReference>
<dbReference type="Pfam" id="PF20250">
    <property type="entry name" value="FapA_N"/>
    <property type="match status" value="1"/>
</dbReference>
<evidence type="ECO:0000313" key="4">
    <source>
        <dbReference type="Proteomes" id="UP000502179"/>
    </source>
</evidence>
<dbReference type="EMBL" id="CP048877">
    <property type="protein sequence ID" value="QIJ71136.1"/>
    <property type="molecule type" value="Genomic_DNA"/>
</dbReference>
<reference evidence="3 4" key="1">
    <citation type="submission" date="2020-02" db="EMBL/GenBank/DDBJ databases">
        <title>Genome analysis of Thermosulfuriphilus ammonigenes ST65T, an anaerobic thermophilic chemolithoautotrophic bacterium isolated from a deep-sea hydrothermal vent.</title>
        <authorList>
            <person name="Slobodkina G."/>
            <person name="Allioux M."/>
            <person name="Merkel A."/>
            <person name="Alain K."/>
            <person name="Jebbar M."/>
            <person name="Slobodkin A."/>
        </authorList>
    </citation>
    <scope>NUCLEOTIDE SEQUENCE [LARGE SCALE GENOMIC DNA]</scope>
    <source>
        <strain evidence="3 4">ST65</strain>
    </source>
</reference>
<proteinExistence type="predicted"/>
<dbReference type="KEGG" id="tav:G4V39_02090"/>
<dbReference type="InterPro" id="IPR046866">
    <property type="entry name" value="FapA_N"/>
</dbReference>
<evidence type="ECO:0000259" key="2">
    <source>
        <dbReference type="Pfam" id="PF20250"/>
    </source>
</evidence>
<gene>
    <name evidence="3" type="ORF">G4V39_02090</name>
</gene>
<dbReference type="Pfam" id="PF03961">
    <property type="entry name" value="FapA"/>
    <property type="match status" value="1"/>
</dbReference>
<keyword evidence="1" id="KW-0175">Coiled coil</keyword>
<keyword evidence="4" id="KW-1185">Reference proteome</keyword>
<dbReference type="AlphaFoldDB" id="A0A6G7PUA1"/>
<feature type="coiled-coil region" evidence="1">
    <location>
        <begin position="390"/>
        <end position="431"/>
    </location>
</feature>
<evidence type="ECO:0000256" key="1">
    <source>
        <dbReference type="SAM" id="Coils"/>
    </source>
</evidence>
<dbReference type="InterPro" id="IPR046865">
    <property type="entry name" value="FapA_b_solenoid"/>
</dbReference>
<feature type="domain" description="Flagellar Assembly Protein A N-terminal region" evidence="2">
    <location>
        <begin position="26"/>
        <end position="185"/>
    </location>
</feature>
<organism evidence="3 4">
    <name type="scientific">Thermosulfuriphilus ammonigenes</name>
    <dbReference type="NCBI Taxonomy" id="1936021"/>
    <lineage>
        <taxon>Bacteria</taxon>
        <taxon>Pseudomonadati</taxon>
        <taxon>Thermodesulfobacteriota</taxon>
        <taxon>Thermodesulfobacteria</taxon>
        <taxon>Thermodesulfobacteriales</taxon>
        <taxon>Thermodesulfobacteriaceae</taxon>
        <taxon>Thermosulfuriphilus</taxon>
    </lineage>
</organism>
<sequence length="471" mass="51857">MSRSSTLESSLFKEGVPILEERYRLFVSPDSMEAYLVKSGSGPALVPEDIPQLFLELKARGVVYGLLDEPEEGRGGRLVVARGKPPLPGKDARIELLVDLSRGPLKEEKPDRVVYRELNTLVCVELGQPVARRLPPGLGEPGMDVFGTPVPPLPGRDISFNYGSGLEADELLLRAKTAGVLIFENESLSVSPVYVLDSDVDWSVGNIHFCGERLVINGDIKRGFSLKVKGDLEINGSVEDNVQIEVSGDLFIRGLIQGESVLIRCEGDATIGALEYAQIEVSGNLTVLDYLLQPYCLVGKNFRLLDGLGVVLGGKCLVGGSAEVYILGNEAHVRADFRVGYDPLILGRLAELKERQKTMERQERDLRGGLEKGLRLLKKGGLSPAQKGILKKIRHLLENLRDDLRQLILEEKLAREELKRLRKNTLRIEKRIFPGVHIGIADADFSIVTRLAGGTFFLSEKGLEFRATKGE</sequence>
<protein>
    <submittedName>
        <fullName evidence="3">DUF342 domain-containing protein</fullName>
    </submittedName>
</protein>
<dbReference type="Proteomes" id="UP000502179">
    <property type="component" value="Chromosome"/>
</dbReference>
<dbReference type="PANTHER" id="PTHR38032">
    <property type="entry name" value="POLYMERASE-RELATED"/>
    <property type="match status" value="1"/>
</dbReference>
<accession>A0A6G7PUA1</accession>
<evidence type="ECO:0000313" key="3">
    <source>
        <dbReference type="EMBL" id="QIJ71136.1"/>
    </source>
</evidence>
<dbReference type="InterPro" id="IPR005646">
    <property type="entry name" value="FapA"/>
</dbReference>
<dbReference type="PANTHER" id="PTHR38032:SF1">
    <property type="entry name" value="RNA-BINDING PROTEIN KHPB N-TERMINAL DOMAIN-CONTAINING PROTEIN"/>
    <property type="match status" value="1"/>
</dbReference>
<name>A0A6G7PUA1_9BACT</name>